<keyword evidence="2" id="KW-0479">Metal-binding</keyword>
<reference evidence="6 7" key="1">
    <citation type="submission" date="2020-07" db="EMBL/GenBank/DDBJ databases">
        <title>Sequencing the genomes of 1000 actinobacteria strains.</title>
        <authorList>
            <person name="Klenk H.-P."/>
        </authorList>
    </citation>
    <scope>NUCLEOTIDE SEQUENCE [LARGE SCALE GENOMIC DNA]</scope>
    <source>
        <strain evidence="6 7">DSM 15131</strain>
    </source>
</reference>
<dbReference type="Gene3D" id="2.30.40.10">
    <property type="entry name" value="Urease, subunit C, domain 1"/>
    <property type="match status" value="1"/>
</dbReference>
<dbReference type="GO" id="GO:0008892">
    <property type="term" value="F:guanine deaminase activity"/>
    <property type="evidence" value="ECO:0007669"/>
    <property type="project" value="UniProtKB-EC"/>
</dbReference>
<dbReference type="Gene3D" id="3.20.20.140">
    <property type="entry name" value="Metal-dependent hydrolases"/>
    <property type="match status" value="1"/>
</dbReference>
<dbReference type="PANTHER" id="PTHR11271:SF6">
    <property type="entry name" value="GUANINE DEAMINASE"/>
    <property type="match status" value="1"/>
</dbReference>
<dbReference type="InterPro" id="IPR006680">
    <property type="entry name" value="Amidohydro-rel"/>
</dbReference>
<sequence length="438" mass="45685">MTLFRGTFLDTPADPFAGGALRAEDDGAIVVHDGVIVTRGAFAEVRARHRDEEVVDLFGGVVLPGFVDTHVHFPQVRVIGGLGMPLLDWLEQCALPEEARLADTSYAAGVATDFVRGLVGAGTTTALVFGSHFAGAVDAVFTEAARVGLRITSGLVVSDRLLREDLLTSPERALEESVALAGRWHGTGRARYAVTPRFSLSCTDDLLAACADALAAAPGAMLTSHVNENVREIETVRDLHGCDYVASYDRHGLVGRSTVLAHDVHPTDPDLALLGERGAAVAHCPTSNAALGSGLFPLARHRAHGVRVALGSDVGAGTGFSLLKEGLQAYFVQQLLGERGVALAPAHLLHLATAAGADALGLADQVGDFSVGRRFDAQWVQPAEGTPLDVGLAHAASSEDALARVFALGTPADVRGVWIDGALVSGETRDAASALRVV</sequence>
<dbReference type="InterPro" id="IPR051607">
    <property type="entry name" value="Metallo-dep_hydrolases"/>
</dbReference>
<dbReference type="InterPro" id="IPR032466">
    <property type="entry name" value="Metal_Hydrolase"/>
</dbReference>
<evidence type="ECO:0000256" key="4">
    <source>
        <dbReference type="ARBA" id="ARBA00022833"/>
    </source>
</evidence>
<dbReference type="GO" id="GO:0008270">
    <property type="term" value="F:zinc ion binding"/>
    <property type="evidence" value="ECO:0007669"/>
    <property type="project" value="TreeGrafter"/>
</dbReference>
<dbReference type="SUPFAM" id="SSF51556">
    <property type="entry name" value="Metallo-dependent hydrolases"/>
    <property type="match status" value="1"/>
</dbReference>
<evidence type="ECO:0000259" key="5">
    <source>
        <dbReference type="Pfam" id="PF01979"/>
    </source>
</evidence>
<comment type="cofactor">
    <cofactor evidence="1">
        <name>Zn(2+)</name>
        <dbReference type="ChEBI" id="CHEBI:29105"/>
    </cofactor>
</comment>
<evidence type="ECO:0000256" key="1">
    <source>
        <dbReference type="ARBA" id="ARBA00001947"/>
    </source>
</evidence>
<dbReference type="AlphaFoldDB" id="A0A7Y9ZKT7"/>
<comment type="caution">
    <text evidence="6">The sequence shown here is derived from an EMBL/GenBank/DDBJ whole genome shotgun (WGS) entry which is preliminary data.</text>
</comment>
<dbReference type="RefSeq" id="WP_179648997.1">
    <property type="nucleotide sequence ID" value="NZ_JACBZM010000001.1"/>
</dbReference>
<evidence type="ECO:0000313" key="6">
    <source>
        <dbReference type="EMBL" id="NYI45341.1"/>
    </source>
</evidence>
<dbReference type="Pfam" id="PF01979">
    <property type="entry name" value="Amidohydro_1"/>
    <property type="match status" value="1"/>
</dbReference>
<dbReference type="GO" id="GO:0046098">
    <property type="term" value="P:guanine metabolic process"/>
    <property type="evidence" value="ECO:0007669"/>
    <property type="project" value="TreeGrafter"/>
</dbReference>
<protein>
    <submittedName>
        <fullName evidence="6">Guanine deaminase</fullName>
        <ecNumber evidence="6">3.5.4.3</ecNumber>
    </submittedName>
</protein>
<proteinExistence type="predicted"/>
<dbReference type="NCBIfam" id="NF006679">
    <property type="entry name" value="PRK09228.1"/>
    <property type="match status" value="1"/>
</dbReference>
<evidence type="ECO:0000256" key="2">
    <source>
        <dbReference type="ARBA" id="ARBA00022723"/>
    </source>
</evidence>
<feature type="domain" description="Amidohydrolase-related" evidence="5">
    <location>
        <begin position="61"/>
        <end position="424"/>
    </location>
</feature>
<dbReference type="EMBL" id="JACBZM010000001">
    <property type="protein sequence ID" value="NYI45341.1"/>
    <property type="molecule type" value="Genomic_DNA"/>
</dbReference>
<dbReference type="Proteomes" id="UP000562045">
    <property type="component" value="Unassembled WGS sequence"/>
</dbReference>
<name>A0A7Y9ZKT7_9ACTN</name>
<dbReference type="SUPFAM" id="SSF51338">
    <property type="entry name" value="Composite domain of metallo-dependent hydrolases"/>
    <property type="match status" value="1"/>
</dbReference>
<evidence type="ECO:0000256" key="3">
    <source>
        <dbReference type="ARBA" id="ARBA00022801"/>
    </source>
</evidence>
<gene>
    <name evidence="6" type="ORF">BJ993_002421</name>
</gene>
<dbReference type="GO" id="GO:0005829">
    <property type="term" value="C:cytosol"/>
    <property type="evidence" value="ECO:0007669"/>
    <property type="project" value="TreeGrafter"/>
</dbReference>
<keyword evidence="4" id="KW-0862">Zinc</keyword>
<dbReference type="EC" id="3.5.4.3" evidence="6"/>
<organism evidence="6 7">
    <name type="scientific">Nocardioides aromaticivorans</name>
    <dbReference type="NCBI Taxonomy" id="200618"/>
    <lineage>
        <taxon>Bacteria</taxon>
        <taxon>Bacillati</taxon>
        <taxon>Actinomycetota</taxon>
        <taxon>Actinomycetes</taxon>
        <taxon>Propionibacteriales</taxon>
        <taxon>Nocardioidaceae</taxon>
        <taxon>Nocardioides</taxon>
    </lineage>
</organism>
<keyword evidence="3 6" id="KW-0378">Hydrolase</keyword>
<dbReference type="PANTHER" id="PTHR11271">
    <property type="entry name" value="GUANINE DEAMINASE"/>
    <property type="match status" value="1"/>
</dbReference>
<evidence type="ECO:0000313" key="7">
    <source>
        <dbReference type="Proteomes" id="UP000562045"/>
    </source>
</evidence>
<dbReference type="InterPro" id="IPR011059">
    <property type="entry name" value="Metal-dep_hydrolase_composite"/>
</dbReference>
<accession>A0A7Y9ZKT7</accession>